<protein>
    <submittedName>
        <fullName evidence="1">Uncharacterized protein</fullName>
    </submittedName>
</protein>
<dbReference type="AlphaFoldDB" id="X1JHM9"/>
<dbReference type="EMBL" id="BARU01040439">
    <property type="protein sequence ID" value="GAH77839.1"/>
    <property type="molecule type" value="Genomic_DNA"/>
</dbReference>
<gene>
    <name evidence="1" type="ORF">S03H2_62518</name>
</gene>
<feature type="non-terminal residue" evidence="1">
    <location>
        <position position="36"/>
    </location>
</feature>
<proteinExistence type="predicted"/>
<accession>X1JHM9</accession>
<organism evidence="1">
    <name type="scientific">marine sediment metagenome</name>
    <dbReference type="NCBI Taxonomy" id="412755"/>
    <lineage>
        <taxon>unclassified sequences</taxon>
        <taxon>metagenomes</taxon>
        <taxon>ecological metagenomes</taxon>
    </lineage>
</organism>
<comment type="caution">
    <text evidence="1">The sequence shown here is derived from an EMBL/GenBank/DDBJ whole genome shotgun (WGS) entry which is preliminary data.</text>
</comment>
<evidence type="ECO:0000313" key="1">
    <source>
        <dbReference type="EMBL" id="GAH77839.1"/>
    </source>
</evidence>
<reference evidence="1" key="1">
    <citation type="journal article" date="2014" name="Front. Microbiol.">
        <title>High frequency of phylogenetically diverse reductive dehalogenase-homologous genes in deep subseafloor sedimentary metagenomes.</title>
        <authorList>
            <person name="Kawai M."/>
            <person name="Futagami T."/>
            <person name="Toyoda A."/>
            <person name="Takaki Y."/>
            <person name="Nishi S."/>
            <person name="Hori S."/>
            <person name="Arai W."/>
            <person name="Tsubouchi T."/>
            <person name="Morono Y."/>
            <person name="Uchiyama I."/>
            <person name="Ito T."/>
            <person name="Fujiyama A."/>
            <person name="Inagaki F."/>
            <person name="Takami H."/>
        </authorList>
    </citation>
    <scope>NUCLEOTIDE SEQUENCE</scope>
    <source>
        <strain evidence="1">Expedition CK06-06</strain>
    </source>
</reference>
<sequence>MQRRPLVVLDCAKDSEAARAVKEALLGYFSYERLIA</sequence>
<name>X1JHM9_9ZZZZ</name>